<name>A0A9W4QRR9_9GAMM</name>
<dbReference type="InterPro" id="IPR036852">
    <property type="entry name" value="Peptidase_S8/S53_dom_sf"/>
</dbReference>
<evidence type="ECO:0000259" key="8">
    <source>
        <dbReference type="PROSITE" id="PS50853"/>
    </source>
</evidence>
<feature type="active site" description="Charge relay system" evidence="5">
    <location>
        <position position="209"/>
    </location>
</feature>
<feature type="domain" description="Fibronectin type-III" evidence="8">
    <location>
        <begin position="448"/>
        <end position="536"/>
    </location>
</feature>
<dbReference type="SUPFAM" id="SSF49265">
    <property type="entry name" value="Fibronectin type III"/>
    <property type="match status" value="3"/>
</dbReference>
<feature type="domain" description="Fibronectin type-III" evidence="8">
    <location>
        <begin position="626"/>
        <end position="717"/>
    </location>
</feature>
<dbReference type="PROSITE" id="PS50853">
    <property type="entry name" value="FN3"/>
    <property type="match status" value="2"/>
</dbReference>
<dbReference type="InterPro" id="IPR022398">
    <property type="entry name" value="Peptidase_S8_His-AS"/>
</dbReference>
<dbReference type="InterPro" id="IPR023828">
    <property type="entry name" value="Peptidase_S8_Ser-AS"/>
</dbReference>
<comment type="caution">
    <text evidence="9">The sequence shown here is derived from an EMBL/GenBank/DDBJ whole genome shotgun (WGS) entry which is preliminary data.</text>
</comment>
<dbReference type="GO" id="GO:0006508">
    <property type="term" value="P:proteolysis"/>
    <property type="evidence" value="ECO:0007669"/>
    <property type="project" value="UniProtKB-KW"/>
</dbReference>
<dbReference type="AlphaFoldDB" id="A0A9W4QRR9"/>
<evidence type="ECO:0000256" key="5">
    <source>
        <dbReference type="PROSITE-ProRule" id="PRU01240"/>
    </source>
</evidence>
<feature type="active site" description="Charge relay system" evidence="5">
    <location>
        <position position="383"/>
    </location>
</feature>
<proteinExistence type="inferred from homology"/>
<dbReference type="PANTHER" id="PTHR43806:SF11">
    <property type="entry name" value="CEREVISIN-RELATED"/>
    <property type="match status" value="1"/>
</dbReference>
<feature type="active site" description="Charge relay system" evidence="5">
    <location>
        <position position="150"/>
    </location>
</feature>
<dbReference type="InterPro" id="IPR050131">
    <property type="entry name" value="Peptidase_S8_subtilisin-like"/>
</dbReference>
<dbReference type="InterPro" id="IPR036116">
    <property type="entry name" value="FN3_sf"/>
</dbReference>
<dbReference type="GO" id="GO:0004252">
    <property type="term" value="F:serine-type endopeptidase activity"/>
    <property type="evidence" value="ECO:0007669"/>
    <property type="project" value="UniProtKB-UniRule"/>
</dbReference>
<evidence type="ECO:0000256" key="7">
    <source>
        <dbReference type="SAM" id="SignalP"/>
    </source>
</evidence>
<protein>
    <recommendedName>
        <fullName evidence="8">Fibronectin type-III domain-containing protein</fullName>
    </recommendedName>
</protein>
<dbReference type="Gene3D" id="2.60.40.10">
    <property type="entry name" value="Immunoglobulins"/>
    <property type="match status" value="4"/>
</dbReference>
<gene>
    <name evidence="9" type="ORF">PSECIP111854_00512</name>
</gene>
<dbReference type="InterPro" id="IPR003961">
    <property type="entry name" value="FN3_dom"/>
</dbReference>
<evidence type="ECO:0000256" key="3">
    <source>
        <dbReference type="ARBA" id="ARBA00022801"/>
    </source>
</evidence>
<feature type="chain" id="PRO_5040873048" description="Fibronectin type-III domain-containing protein" evidence="7">
    <location>
        <begin position="23"/>
        <end position="797"/>
    </location>
</feature>
<evidence type="ECO:0000256" key="6">
    <source>
        <dbReference type="RuleBase" id="RU003355"/>
    </source>
</evidence>
<dbReference type="InterPro" id="IPR023827">
    <property type="entry name" value="Peptidase_S8_Asp-AS"/>
</dbReference>
<dbReference type="Gene3D" id="3.40.50.200">
    <property type="entry name" value="Peptidase S8/S53 domain"/>
    <property type="match status" value="1"/>
</dbReference>
<evidence type="ECO:0000256" key="2">
    <source>
        <dbReference type="ARBA" id="ARBA00022670"/>
    </source>
</evidence>
<dbReference type="InterPro" id="IPR015500">
    <property type="entry name" value="Peptidase_S8_subtilisin-rel"/>
</dbReference>
<organism evidence="9 10">
    <name type="scientific">Pseudoalteromonas holothuriae</name>
    <dbReference type="NCBI Taxonomy" id="2963714"/>
    <lineage>
        <taxon>Bacteria</taxon>
        <taxon>Pseudomonadati</taxon>
        <taxon>Pseudomonadota</taxon>
        <taxon>Gammaproteobacteria</taxon>
        <taxon>Alteromonadales</taxon>
        <taxon>Pseudoalteromonadaceae</taxon>
        <taxon>Pseudoalteromonas</taxon>
    </lineage>
</organism>
<dbReference type="InterPro" id="IPR013783">
    <property type="entry name" value="Ig-like_fold"/>
</dbReference>
<dbReference type="InterPro" id="IPR000209">
    <property type="entry name" value="Peptidase_S8/S53_dom"/>
</dbReference>
<keyword evidence="7" id="KW-0732">Signal</keyword>
<accession>A0A9W4QRR9</accession>
<dbReference type="PROSITE" id="PS00137">
    <property type="entry name" value="SUBTILASE_HIS"/>
    <property type="match status" value="1"/>
</dbReference>
<dbReference type="RefSeq" id="WP_261625710.1">
    <property type="nucleotide sequence ID" value="NZ_CAMAPC010000002.1"/>
</dbReference>
<evidence type="ECO:0000313" key="9">
    <source>
        <dbReference type="EMBL" id="CAH9050348.1"/>
    </source>
</evidence>
<keyword evidence="3 5" id="KW-0378">Hydrolase</keyword>
<sequence length="797" mass="85184">MNKCLNILISSVFMLGAAHAHANNLIDSNAELLTPIINKAQKAGSVRVIVKLTMPDSKGLNVPDAFNNQINQVQNNLGVAAVTSIPAFNLAVYEVTPIQLDNLITSGYVVKIQEDIPLPPTLNESIKHIGADAIHTAQYTGQGQAIAILDTGVESWHHFYSDRLVEEACFSTTSTSNFSTSLCPNGNDEQFGSGAAADCSATGINVCDHGTHVAGIAAGRNGSTRGVAPNADIVAVQVFSRFGREYEQCRGRACILSYASDQLAALEWILNNAQTRNIAAINMSIGGGHHTQACNNDMRADAVETLRARGILTVISSGNSGFSDGVGAPGCISSAITVGSTRDNSDNISGYSNSSALVDILAPGQSILSSTIRGRYIIKSGTSMAAPHVTGAIAVLKSINPNLTPNQIENTLESNSKEVTDNRNNLPFPRLDVFAASAAIKSAITLATPTALSTQVKSRNTVTLTWQPVQGAEEYFISSRYNQQSWSGFNESSTSSSYTTHNLASGNYQFKVRACRLGKCSNISNASDNIYITPPTPNTPNAPIAKVTGNKVTATWSPVNNANNYLVAIKYNDNTWTDFRYSTTRTSFSWSNLPAGARSYKIKACYDQTCSNESSSSNTVIVAPSTPSAPSATVSDNSTITVNWPAVHFANNYLISIKYNNNSWTTFRFSSNTNSITWHNLPAGARTYRVKACYDDHCSAASSTSNSTFISLATPSTPVAALSGNTITVDWPDVEGADSYVVAIKYNTNNWTDFKYSTSSSSISWSNLNSGTRKYRIKACLEGICYNASSSSNSISN</sequence>
<keyword evidence="2 5" id="KW-0645">Protease</keyword>
<evidence type="ECO:0000256" key="1">
    <source>
        <dbReference type="ARBA" id="ARBA00011073"/>
    </source>
</evidence>
<dbReference type="EMBL" id="CAMAPC010000002">
    <property type="protein sequence ID" value="CAH9050348.1"/>
    <property type="molecule type" value="Genomic_DNA"/>
</dbReference>
<evidence type="ECO:0000313" key="10">
    <source>
        <dbReference type="Proteomes" id="UP001152467"/>
    </source>
</evidence>
<dbReference type="Proteomes" id="UP001152467">
    <property type="component" value="Unassembled WGS sequence"/>
</dbReference>
<dbReference type="PANTHER" id="PTHR43806">
    <property type="entry name" value="PEPTIDASE S8"/>
    <property type="match status" value="1"/>
</dbReference>
<keyword evidence="10" id="KW-1185">Reference proteome</keyword>
<reference evidence="9" key="1">
    <citation type="submission" date="2022-07" db="EMBL/GenBank/DDBJ databases">
        <authorList>
            <person name="Criscuolo A."/>
        </authorList>
    </citation>
    <scope>NUCLEOTIDE SEQUENCE</scope>
    <source>
        <strain evidence="9">CIP111854</strain>
    </source>
</reference>
<feature type="signal peptide" evidence="7">
    <location>
        <begin position="1"/>
        <end position="22"/>
    </location>
</feature>
<evidence type="ECO:0000256" key="4">
    <source>
        <dbReference type="ARBA" id="ARBA00022825"/>
    </source>
</evidence>
<dbReference type="Pfam" id="PF00082">
    <property type="entry name" value="Peptidase_S8"/>
    <property type="match status" value="1"/>
</dbReference>
<comment type="similarity">
    <text evidence="1 5 6">Belongs to the peptidase S8 family.</text>
</comment>
<keyword evidence="4 5" id="KW-0720">Serine protease</keyword>
<dbReference type="PROSITE" id="PS00136">
    <property type="entry name" value="SUBTILASE_ASP"/>
    <property type="match status" value="1"/>
</dbReference>
<dbReference type="SMART" id="SM00060">
    <property type="entry name" value="FN3"/>
    <property type="match status" value="3"/>
</dbReference>
<dbReference type="PROSITE" id="PS51892">
    <property type="entry name" value="SUBTILASE"/>
    <property type="match status" value="1"/>
</dbReference>
<dbReference type="PROSITE" id="PS00138">
    <property type="entry name" value="SUBTILASE_SER"/>
    <property type="match status" value="1"/>
</dbReference>
<dbReference type="PRINTS" id="PR00723">
    <property type="entry name" value="SUBTILISIN"/>
</dbReference>
<dbReference type="SUPFAM" id="SSF52743">
    <property type="entry name" value="Subtilisin-like"/>
    <property type="match status" value="1"/>
</dbReference>